<evidence type="ECO:0000256" key="1">
    <source>
        <dbReference type="SAM" id="SignalP"/>
    </source>
</evidence>
<evidence type="ECO:0000313" key="2">
    <source>
        <dbReference type="EMBL" id="ASJ76726.1"/>
    </source>
</evidence>
<proteinExistence type="predicted"/>
<dbReference type="OrthoDB" id="1521841at2"/>
<evidence type="ECO:0008006" key="4">
    <source>
        <dbReference type="Google" id="ProtNLM"/>
    </source>
</evidence>
<dbReference type="SUPFAM" id="SSF63825">
    <property type="entry name" value="YWTD domain"/>
    <property type="match status" value="1"/>
</dbReference>
<dbReference type="RefSeq" id="WP_088921469.1">
    <property type="nucleotide sequence ID" value="NZ_CP018632.1"/>
</dbReference>
<dbReference type="Proteomes" id="UP000250079">
    <property type="component" value="Chromosome"/>
</dbReference>
<dbReference type="Pfam" id="PF08309">
    <property type="entry name" value="LVIVD"/>
    <property type="match status" value="3"/>
</dbReference>
<feature type="chain" id="PRO_5016387656" description="LVIVD repeat-containing protein" evidence="1">
    <location>
        <begin position="23"/>
        <end position="263"/>
    </location>
</feature>
<dbReference type="PROSITE" id="PS51257">
    <property type="entry name" value="PROKAR_LIPOPROTEIN"/>
    <property type="match status" value="1"/>
</dbReference>
<gene>
    <name evidence="2" type="ORF">IMCC3135_33410</name>
</gene>
<name>A0A2Z2NZ45_9GAMM</name>
<sequence>MRIDKLSPLVLTVLSASVLSLAGCNSDSSSGSFDGAVTGIGGSTARMTISGDYLYAISGSSVQLFDITAPEAPAPYTQVQVQWDIQTLFPYENYLLVGAASGLHILDNTDPASPQYVGDFTHARTVDPVVAKDGYAYVTLKRDTSLQTGGDIDNQMNVVDISDVTQPQLVETVSMQAPAGLSVEGSELYVCDGVAGLKTFDLSNPAKPEIANVLQGVDCLDVIAQDQRLYVIDDLGLKQYSTVSGVPVLLSSIDTKPVVYVLD</sequence>
<evidence type="ECO:0000313" key="3">
    <source>
        <dbReference type="Proteomes" id="UP000250079"/>
    </source>
</evidence>
<accession>A0A2Z2NZ45</accession>
<dbReference type="KEGG" id="gai:IMCC3135_33410"/>
<keyword evidence="1" id="KW-0732">Signal</keyword>
<dbReference type="AlphaFoldDB" id="A0A2Z2NZ45"/>
<organism evidence="2 3">
    <name type="scientific">Granulosicoccus antarcticus IMCC3135</name>
    <dbReference type="NCBI Taxonomy" id="1192854"/>
    <lineage>
        <taxon>Bacteria</taxon>
        <taxon>Pseudomonadati</taxon>
        <taxon>Pseudomonadota</taxon>
        <taxon>Gammaproteobacteria</taxon>
        <taxon>Chromatiales</taxon>
        <taxon>Granulosicoccaceae</taxon>
        <taxon>Granulosicoccus</taxon>
    </lineage>
</organism>
<dbReference type="EMBL" id="CP018632">
    <property type="protein sequence ID" value="ASJ76726.1"/>
    <property type="molecule type" value="Genomic_DNA"/>
</dbReference>
<protein>
    <recommendedName>
        <fullName evidence="4">LVIVD repeat-containing protein</fullName>
    </recommendedName>
</protein>
<keyword evidence="3" id="KW-1185">Reference proteome</keyword>
<feature type="signal peptide" evidence="1">
    <location>
        <begin position="1"/>
        <end position="22"/>
    </location>
</feature>
<dbReference type="InterPro" id="IPR013211">
    <property type="entry name" value="LVIVD"/>
</dbReference>
<reference evidence="2 3" key="1">
    <citation type="submission" date="2016-12" db="EMBL/GenBank/DDBJ databases">
        <authorList>
            <person name="Song W.-J."/>
            <person name="Kurnit D.M."/>
        </authorList>
    </citation>
    <scope>NUCLEOTIDE SEQUENCE [LARGE SCALE GENOMIC DNA]</scope>
    <source>
        <strain evidence="2 3">IMCC3135</strain>
    </source>
</reference>